<accession>A0ABY9BQJ3</accession>
<evidence type="ECO:0000313" key="1">
    <source>
        <dbReference type="EMBL" id="WJZ84982.1"/>
    </source>
</evidence>
<dbReference type="PANTHER" id="PTHR33325:SF11">
    <property type="entry name" value="COLD SHOCK DOMAIN-CONTAINING PROTEIN 4-LIKE"/>
    <property type="match status" value="1"/>
</dbReference>
<evidence type="ECO:0000313" key="2">
    <source>
        <dbReference type="Proteomes" id="UP001227230"/>
    </source>
</evidence>
<reference evidence="1 2" key="1">
    <citation type="journal article" date="2023" name="Hortic Res">
        <title>The complete reference genome for grapevine (Vitis vinifera L.) genetics and breeding.</title>
        <authorList>
            <person name="Shi X."/>
            <person name="Cao S."/>
            <person name="Wang X."/>
            <person name="Huang S."/>
            <person name="Wang Y."/>
            <person name="Liu Z."/>
            <person name="Liu W."/>
            <person name="Leng X."/>
            <person name="Peng Y."/>
            <person name="Wang N."/>
            <person name="Wang Y."/>
            <person name="Ma Z."/>
            <person name="Xu X."/>
            <person name="Zhang F."/>
            <person name="Xue H."/>
            <person name="Zhong H."/>
            <person name="Wang Y."/>
            <person name="Zhang K."/>
            <person name="Velt A."/>
            <person name="Avia K."/>
            <person name="Holtgrawe D."/>
            <person name="Grimplet J."/>
            <person name="Matus J.T."/>
            <person name="Ware D."/>
            <person name="Wu X."/>
            <person name="Wang H."/>
            <person name="Liu C."/>
            <person name="Fang Y."/>
            <person name="Rustenholz C."/>
            <person name="Cheng Z."/>
            <person name="Xiao H."/>
            <person name="Zhou Y."/>
        </authorList>
    </citation>
    <scope>NUCLEOTIDE SEQUENCE [LARGE SCALE GENOMIC DNA]</scope>
    <source>
        <strain evidence="2">cv. Pinot noir / PN40024</strain>
        <tissue evidence="1">Leaf</tissue>
    </source>
</reference>
<dbReference type="PANTHER" id="PTHR33325">
    <property type="entry name" value="ZINC FINGER, CCHC-TYPE-RELATED"/>
    <property type="match status" value="1"/>
</dbReference>
<name>A0ABY9BQJ3_VITVI</name>
<sequence length="154" mass="18153">MSNITKLEFVALDISENNYLSWILDAELHLDAMNLRATIKQGNQTSLQDRTKALIFLRHHLNEGLKNEYLTVKDPFTPWSNLKERYDHHKTVILPKARYDWMHLRLQDFKTVSEYNSVLFKISSQLKLCGEKITEEDMLEKTFTTFHALNVLLQ</sequence>
<organism evidence="1 2">
    <name type="scientific">Vitis vinifera</name>
    <name type="common">Grape</name>
    <dbReference type="NCBI Taxonomy" id="29760"/>
    <lineage>
        <taxon>Eukaryota</taxon>
        <taxon>Viridiplantae</taxon>
        <taxon>Streptophyta</taxon>
        <taxon>Embryophyta</taxon>
        <taxon>Tracheophyta</taxon>
        <taxon>Spermatophyta</taxon>
        <taxon>Magnoliopsida</taxon>
        <taxon>eudicotyledons</taxon>
        <taxon>Gunneridae</taxon>
        <taxon>Pentapetalae</taxon>
        <taxon>rosids</taxon>
        <taxon>Vitales</taxon>
        <taxon>Vitaceae</taxon>
        <taxon>Viteae</taxon>
        <taxon>Vitis</taxon>
    </lineage>
</organism>
<proteinExistence type="predicted"/>
<keyword evidence="2" id="KW-1185">Reference proteome</keyword>
<dbReference type="Proteomes" id="UP001227230">
    <property type="component" value="Chromosome 4"/>
</dbReference>
<dbReference type="EMBL" id="CP126651">
    <property type="protein sequence ID" value="WJZ84982.1"/>
    <property type="molecule type" value="Genomic_DNA"/>
</dbReference>
<evidence type="ECO:0008006" key="3">
    <source>
        <dbReference type="Google" id="ProtNLM"/>
    </source>
</evidence>
<protein>
    <recommendedName>
        <fullName evidence="3">Retrotransposon gag domain-containing protein</fullName>
    </recommendedName>
</protein>
<gene>
    <name evidence="1" type="ORF">VitviT2T_004553</name>
</gene>